<feature type="transmembrane region" description="Helical" evidence="7">
    <location>
        <begin position="124"/>
        <end position="140"/>
    </location>
</feature>
<sequence length="307" mass="33836">MNKSLFADVSLLLVALIWGATFVLVQNAISLLPPFSFNGVRFFIAALILGAWLLIFERRQLQQFNKKLLVSGVLIGTWLFIGYAFQTVGLLYTTSSKAGFITGLSVIMVPLFAILLLKQRPSRNAVIGVLIATIGLYLLTMTDISSLNRGDAFVFICAIGFALHIIFTGKYSSQYPTLLLTVIQITTVAIASTLFSFMFEDWKLAFQPSVLLSSEVFIALLITSVFATAIAFFAQTNFQKYTTPTRVALIFAMEPVFAAATAYIWADERLSSSALIGCLFIFIGMIFAELPTKKNVLNKIKGRKEAV</sequence>
<evidence type="ECO:0000256" key="6">
    <source>
        <dbReference type="ARBA" id="ARBA00023136"/>
    </source>
</evidence>
<gene>
    <name evidence="9" type="ORF">ACFYKX_16275</name>
</gene>
<keyword evidence="3" id="KW-1003">Cell membrane</keyword>
<keyword evidence="10" id="KW-1185">Reference proteome</keyword>
<protein>
    <submittedName>
        <fullName evidence="9">DMT family transporter</fullName>
    </submittedName>
</protein>
<evidence type="ECO:0000256" key="2">
    <source>
        <dbReference type="ARBA" id="ARBA00007362"/>
    </source>
</evidence>
<feature type="transmembrane region" description="Helical" evidence="7">
    <location>
        <begin position="211"/>
        <end position="234"/>
    </location>
</feature>
<evidence type="ECO:0000256" key="7">
    <source>
        <dbReference type="SAM" id="Phobius"/>
    </source>
</evidence>
<organism evidence="9 10">
    <name type="scientific">Cytobacillus spartinae</name>
    <dbReference type="NCBI Taxonomy" id="3299023"/>
    <lineage>
        <taxon>Bacteria</taxon>
        <taxon>Bacillati</taxon>
        <taxon>Bacillota</taxon>
        <taxon>Bacilli</taxon>
        <taxon>Bacillales</taxon>
        <taxon>Bacillaceae</taxon>
        <taxon>Cytobacillus</taxon>
    </lineage>
</organism>
<accession>A0ABW6KD21</accession>
<comment type="subcellular location">
    <subcellularLocation>
        <location evidence="1">Cell membrane</location>
        <topology evidence="1">Multi-pass membrane protein</topology>
    </subcellularLocation>
</comment>
<name>A0ABW6KD21_9BACI</name>
<dbReference type="InterPro" id="IPR000620">
    <property type="entry name" value="EamA_dom"/>
</dbReference>
<comment type="caution">
    <text evidence="9">The sequence shown here is derived from an EMBL/GenBank/DDBJ whole genome shotgun (WGS) entry which is preliminary data.</text>
</comment>
<feature type="transmembrane region" description="Helical" evidence="7">
    <location>
        <begin position="98"/>
        <end position="117"/>
    </location>
</feature>
<reference evidence="9 10" key="1">
    <citation type="submission" date="2024-08" db="EMBL/GenBank/DDBJ databases">
        <title>Two novel Cytobacillus novel species.</title>
        <authorList>
            <person name="Liu G."/>
        </authorList>
    </citation>
    <scope>NUCLEOTIDE SEQUENCE [LARGE SCALE GENOMIC DNA]</scope>
    <source>
        <strain evidence="9 10">FJAT-54145</strain>
    </source>
</reference>
<dbReference type="InterPro" id="IPR051258">
    <property type="entry name" value="Diverse_Substrate_Transporter"/>
</dbReference>
<evidence type="ECO:0000256" key="3">
    <source>
        <dbReference type="ARBA" id="ARBA00022475"/>
    </source>
</evidence>
<dbReference type="EMBL" id="JBIACK010000008">
    <property type="protein sequence ID" value="MFE8702156.1"/>
    <property type="molecule type" value="Genomic_DNA"/>
</dbReference>
<feature type="transmembrane region" description="Helical" evidence="7">
    <location>
        <begin position="178"/>
        <end position="199"/>
    </location>
</feature>
<feature type="transmembrane region" description="Helical" evidence="7">
    <location>
        <begin position="272"/>
        <end position="290"/>
    </location>
</feature>
<dbReference type="InterPro" id="IPR037185">
    <property type="entry name" value="EmrE-like"/>
</dbReference>
<evidence type="ECO:0000256" key="4">
    <source>
        <dbReference type="ARBA" id="ARBA00022692"/>
    </source>
</evidence>
<feature type="transmembrane region" description="Helical" evidence="7">
    <location>
        <begin position="246"/>
        <end position="266"/>
    </location>
</feature>
<dbReference type="PANTHER" id="PTHR42920:SF5">
    <property type="entry name" value="EAMA DOMAIN-CONTAINING PROTEIN"/>
    <property type="match status" value="1"/>
</dbReference>
<feature type="transmembrane region" description="Helical" evidence="7">
    <location>
        <begin position="68"/>
        <end position="92"/>
    </location>
</feature>
<dbReference type="RefSeq" id="WP_389362118.1">
    <property type="nucleotide sequence ID" value="NZ_JBIACK010000008.1"/>
</dbReference>
<feature type="domain" description="EamA" evidence="8">
    <location>
        <begin position="7"/>
        <end position="140"/>
    </location>
</feature>
<keyword evidence="6 7" id="KW-0472">Membrane</keyword>
<evidence type="ECO:0000256" key="1">
    <source>
        <dbReference type="ARBA" id="ARBA00004651"/>
    </source>
</evidence>
<dbReference type="SUPFAM" id="SSF103481">
    <property type="entry name" value="Multidrug resistance efflux transporter EmrE"/>
    <property type="match status" value="2"/>
</dbReference>
<feature type="domain" description="EamA" evidence="8">
    <location>
        <begin position="149"/>
        <end position="287"/>
    </location>
</feature>
<evidence type="ECO:0000256" key="5">
    <source>
        <dbReference type="ARBA" id="ARBA00022989"/>
    </source>
</evidence>
<dbReference type="PANTHER" id="PTHR42920">
    <property type="entry name" value="OS03G0707200 PROTEIN-RELATED"/>
    <property type="match status" value="1"/>
</dbReference>
<evidence type="ECO:0000259" key="8">
    <source>
        <dbReference type="Pfam" id="PF00892"/>
    </source>
</evidence>
<keyword evidence="4 7" id="KW-0812">Transmembrane</keyword>
<feature type="transmembrane region" description="Helical" evidence="7">
    <location>
        <begin position="152"/>
        <end position="171"/>
    </location>
</feature>
<evidence type="ECO:0000313" key="10">
    <source>
        <dbReference type="Proteomes" id="UP001601059"/>
    </source>
</evidence>
<comment type="similarity">
    <text evidence="2">Belongs to the EamA transporter family.</text>
</comment>
<dbReference type="Proteomes" id="UP001601059">
    <property type="component" value="Unassembled WGS sequence"/>
</dbReference>
<proteinExistence type="inferred from homology"/>
<dbReference type="Pfam" id="PF00892">
    <property type="entry name" value="EamA"/>
    <property type="match status" value="2"/>
</dbReference>
<keyword evidence="5 7" id="KW-1133">Transmembrane helix</keyword>
<feature type="transmembrane region" description="Helical" evidence="7">
    <location>
        <begin position="35"/>
        <end position="56"/>
    </location>
</feature>
<evidence type="ECO:0000313" key="9">
    <source>
        <dbReference type="EMBL" id="MFE8702156.1"/>
    </source>
</evidence>